<organism evidence="2 3">
    <name type="scientific">Anoxybacteroides rupiense</name>
    <dbReference type="NCBI Taxonomy" id="311460"/>
    <lineage>
        <taxon>Bacteria</taxon>
        <taxon>Bacillati</taxon>
        <taxon>Bacillota</taxon>
        <taxon>Bacilli</taxon>
        <taxon>Bacillales</taxon>
        <taxon>Anoxybacillaceae</taxon>
        <taxon>Anoxybacteroides</taxon>
    </lineage>
</organism>
<protein>
    <submittedName>
        <fullName evidence="2">Uncharacterized protein</fullName>
    </submittedName>
</protein>
<proteinExistence type="predicted"/>
<keyword evidence="3" id="KW-1185">Reference proteome</keyword>
<accession>A0ABT5VZQ5</accession>
<evidence type="ECO:0000313" key="3">
    <source>
        <dbReference type="Proteomes" id="UP001213979"/>
    </source>
</evidence>
<comment type="caution">
    <text evidence="2">The sequence shown here is derived from an EMBL/GenBank/DDBJ whole genome shotgun (WGS) entry which is preliminary data.</text>
</comment>
<reference evidence="2 3" key="1">
    <citation type="submission" date="2023-01" db="EMBL/GenBank/DDBJ databases">
        <title>Genome-based reclassification of Anoxybacillus geothermalis as a later heterotypic synonym of Anoxybacillus rupiensis.</title>
        <authorList>
            <person name="Inan Bektas K."/>
            <person name="Canakci S."/>
            <person name="Belduz A.A."/>
            <person name="Guler H.H."/>
        </authorList>
    </citation>
    <scope>NUCLEOTIDE SEQUENCE [LARGE SCALE GENOMIC DNA]</scope>
    <source>
        <strain evidence="2 3">DSM 17127</strain>
    </source>
</reference>
<feature type="transmembrane region" description="Helical" evidence="1">
    <location>
        <begin position="40"/>
        <end position="59"/>
    </location>
</feature>
<keyword evidence="1" id="KW-1133">Transmembrane helix</keyword>
<sequence length="61" mass="7262">MNQIRFRSSLSSPLITNIFIYETLNMRLIVNYLLGYEIKSSVIFLVFQRIFIALMRMLMVV</sequence>
<keyword evidence="1" id="KW-0472">Membrane</keyword>
<evidence type="ECO:0000256" key="1">
    <source>
        <dbReference type="SAM" id="Phobius"/>
    </source>
</evidence>
<gene>
    <name evidence="2" type="ORF">PNH38_01565</name>
</gene>
<name>A0ABT5VZQ5_9BACL</name>
<dbReference type="EMBL" id="JAQOTG010000001">
    <property type="protein sequence ID" value="MDE8562565.1"/>
    <property type="molecule type" value="Genomic_DNA"/>
</dbReference>
<dbReference type="Proteomes" id="UP001213979">
    <property type="component" value="Unassembled WGS sequence"/>
</dbReference>
<keyword evidence="1" id="KW-0812">Transmembrane</keyword>
<evidence type="ECO:0000313" key="2">
    <source>
        <dbReference type="EMBL" id="MDE8562565.1"/>
    </source>
</evidence>